<keyword evidence="1" id="KW-0472">Membrane</keyword>
<accession>A0AAD6ZEA0</accession>
<reference evidence="2" key="1">
    <citation type="submission" date="2023-03" db="EMBL/GenBank/DDBJ databases">
        <title>Massive genome expansion in bonnet fungi (Mycena s.s.) driven by repeated elements and novel gene families across ecological guilds.</title>
        <authorList>
            <consortium name="Lawrence Berkeley National Laboratory"/>
            <person name="Harder C.B."/>
            <person name="Miyauchi S."/>
            <person name="Viragh M."/>
            <person name="Kuo A."/>
            <person name="Thoen E."/>
            <person name="Andreopoulos B."/>
            <person name="Lu D."/>
            <person name="Skrede I."/>
            <person name="Drula E."/>
            <person name="Henrissat B."/>
            <person name="Morin E."/>
            <person name="Kohler A."/>
            <person name="Barry K."/>
            <person name="LaButti K."/>
            <person name="Morin E."/>
            <person name="Salamov A."/>
            <person name="Lipzen A."/>
            <person name="Mereny Z."/>
            <person name="Hegedus B."/>
            <person name="Baldrian P."/>
            <person name="Stursova M."/>
            <person name="Weitz H."/>
            <person name="Taylor A."/>
            <person name="Grigoriev I.V."/>
            <person name="Nagy L.G."/>
            <person name="Martin F."/>
            <person name="Kauserud H."/>
        </authorList>
    </citation>
    <scope>NUCLEOTIDE SEQUENCE</scope>
    <source>
        <strain evidence="2">CBHHK002</strain>
    </source>
</reference>
<evidence type="ECO:0000256" key="1">
    <source>
        <dbReference type="SAM" id="Phobius"/>
    </source>
</evidence>
<dbReference type="Proteomes" id="UP001218218">
    <property type="component" value="Unassembled WGS sequence"/>
</dbReference>
<keyword evidence="3" id="KW-1185">Reference proteome</keyword>
<dbReference type="EMBL" id="JARIHO010000055">
    <property type="protein sequence ID" value="KAJ7319080.1"/>
    <property type="molecule type" value="Genomic_DNA"/>
</dbReference>
<comment type="caution">
    <text evidence="2">The sequence shown here is derived from an EMBL/GenBank/DDBJ whole genome shotgun (WGS) entry which is preliminary data.</text>
</comment>
<keyword evidence="1" id="KW-1133">Transmembrane helix</keyword>
<dbReference type="AlphaFoldDB" id="A0AAD6ZEA0"/>
<sequence length="150" mass="16758">MFGDQLEVSVSWRSVHGRYGRDISLPERPVSCPSSRYTFITSVMQADRWRPQLLQSRGGQRMFCFIRLSCCYPLFLVDTVRLFDFLLAVTFKPADCPFALLQTQNALCFFRSLALIVTSAPVLCAPIAALPALWRASSSRRGGRASSAVS</sequence>
<name>A0AAD6ZEA0_9AGAR</name>
<proteinExistence type="predicted"/>
<protein>
    <submittedName>
        <fullName evidence="2">Uncharacterized protein</fullName>
    </submittedName>
</protein>
<gene>
    <name evidence="2" type="ORF">DFH08DRAFT_394423</name>
</gene>
<evidence type="ECO:0000313" key="2">
    <source>
        <dbReference type="EMBL" id="KAJ7319080.1"/>
    </source>
</evidence>
<keyword evidence="1" id="KW-0812">Transmembrane</keyword>
<organism evidence="2 3">
    <name type="scientific">Mycena albidolilacea</name>
    <dbReference type="NCBI Taxonomy" id="1033008"/>
    <lineage>
        <taxon>Eukaryota</taxon>
        <taxon>Fungi</taxon>
        <taxon>Dikarya</taxon>
        <taxon>Basidiomycota</taxon>
        <taxon>Agaricomycotina</taxon>
        <taxon>Agaricomycetes</taxon>
        <taxon>Agaricomycetidae</taxon>
        <taxon>Agaricales</taxon>
        <taxon>Marasmiineae</taxon>
        <taxon>Mycenaceae</taxon>
        <taxon>Mycena</taxon>
    </lineage>
</organism>
<feature type="transmembrane region" description="Helical" evidence="1">
    <location>
        <begin position="109"/>
        <end position="134"/>
    </location>
</feature>
<evidence type="ECO:0000313" key="3">
    <source>
        <dbReference type="Proteomes" id="UP001218218"/>
    </source>
</evidence>